<keyword evidence="5" id="KW-1185">Reference proteome</keyword>
<dbReference type="Proteomes" id="UP001500618">
    <property type="component" value="Unassembled WGS sequence"/>
</dbReference>
<evidence type="ECO:0000313" key="4">
    <source>
        <dbReference type="EMBL" id="GAA1710180.1"/>
    </source>
</evidence>
<proteinExistence type="predicted"/>
<dbReference type="PANTHER" id="PTHR42794:SF1">
    <property type="entry name" value="HEMIN IMPORT ATP-BINDING PROTEIN HMUV"/>
    <property type="match status" value="1"/>
</dbReference>
<dbReference type="GO" id="GO:0005524">
    <property type="term" value="F:ATP binding"/>
    <property type="evidence" value="ECO:0007669"/>
    <property type="project" value="UniProtKB-KW"/>
</dbReference>
<name>A0ABP4UU03_9ACTN</name>
<organism evidence="4 5">
    <name type="scientific">Fodinicola feengrottensis</name>
    <dbReference type="NCBI Taxonomy" id="435914"/>
    <lineage>
        <taxon>Bacteria</taxon>
        <taxon>Bacillati</taxon>
        <taxon>Actinomycetota</taxon>
        <taxon>Actinomycetes</taxon>
        <taxon>Mycobacteriales</taxon>
        <taxon>Fodinicola</taxon>
    </lineage>
</organism>
<sequence>MKIEADAVGVRTKRGTALAPVSLTLGDGDLVALTGPAGSGHTVLSLVLAGRLRPTQGQVRLDGSTDQRELAKAVRIVSDAAPFGPDGALPFSVTVAEALQLSGLPANRAAVRGWLVGSGLSDYRNARTDAVPAGQRTALLTRIAAQCPGVKAVVIDAPNGLGKGADAEQCWAALRDITEAGTAIAVHCHDGDAGRLPLAPDSYISLVTADVSAPVEAEGQA</sequence>
<protein>
    <submittedName>
        <fullName evidence="4">ABC transporter ATP-binding protein</fullName>
    </submittedName>
</protein>
<feature type="domain" description="ABC transporter" evidence="3">
    <location>
        <begin position="19"/>
        <end position="77"/>
    </location>
</feature>
<keyword evidence="4" id="KW-0067">ATP-binding</keyword>
<dbReference type="RefSeq" id="WP_344314380.1">
    <property type="nucleotide sequence ID" value="NZ_BAAANY010000036.1"/>
</dbReference>
<gene>
    <name evidence="4" type="ORF">GCM10009765_69370</name>
</gene>
<dbReference type="SUPFAM" id="SSF52540">
    <property type="entry name" value="P-loop containing nucleoside triphosphate hydrolases"/>
    <property type="match status" value="1"/>
</dbReference>
<keyword evidence="4" id="KW-0547">Nucleotide-binding</keyword>
<keyword evidence="2" id="KW-1278">Translocase</keyword>
<evidence type="ECO:0000256" key="1">
    <source>
        <dbReference type="ARBA" id="ARBA00022448"/>
    </source>
</evidence>
<dbReference type="Pfam" id="PF00005">
    <property type="entry name" value="ABC_tran"/>
    <property type="match status" value="1"/>
</dbReference>
<dbReference type="InterPro" id="IPR003439">
    <property type="entry name" value="ABC_transporter-like_ATP-bd"/>
</dbReference>
<evidence type="ECO:0000313" key="5">
    <source>
        <dbReference type="Proteomes" id="UP001500618"/>
    </source>
</evidence>
<dbReference type="InterPro" id="IPR027417">
    <property type="entry name" value="P-loop_NTPase"/>
</dbReference>
<keyword evidence="1" id="KW-0813">Transport</keyword>
<evidence type="ECO:0000256" key="2">
    <source>
        <dbReference type="ARBA" id="ARBA00022967"/>
    </source>
</evidence>
<evidence type="ECO:0000259" key="3">
    <source>
        <dbReference type="Pfam" id="PF00005"/>
    </source>
</evidence>
<dbReference type="PANTHER" id="PTHR42794">
    <property type="entry name" value="HEMIN IMPORT ATP-BINDING PROTEIN HMUV"/>
    <property type="match status" value="1"/>
</dbReference>
<accession>A0ABP4UU03</accession>
<comment type="caution">
    <text evidence="4">The sequence shown here is derived from an EMBL/GenBank/DDBJ whole genome shotgun (WGS) entry which is preliminary data.</text>
</comment>
<reference evidence="5" key="1">
    <citation type="journal article" date="2019" name="Int. J. Syst. Evol. Microbiol.">
        <title>The Global Catalogue of Microorganisms (GCM) 10K type strain sequencing project: providing services to taxonomists for standard genome sequencing and annotation.</title>
        <authorList>
            <consortium name="The Broad Institute Genomics Platform"/>
            <consortium name="The Broad Institute Genome Sequencing Center for Infectious Disease"/>
            <person name="Wu L."/>
            <person name="Ma J."/>
        </authorList>
    </citation>
    <scope>NUCLEOTIDE SEQUENCE [LARGE SCALE GENOMIC DNA]</scope>
    <source>
        <strain evidence="5">JCM 14718</strain>
    </source>
</reference>
<dbReference type="EMBL" id="BAAANY010000036">
    <property type="protein sequence ID" value="GAA1710180.1"/>
    <property type="molecule type" value="Genomic_DNA"/>
</dbReference>
<dbReference type="Gene3D" id="3.40.50.300">
    <property type="entry name" value="P-loop containing nucleotide triphosphate hydrolases"/>
    <property type="match status" value="1"/>
</dbReference>